<dbReference type="GO" id="GO:0005737">
    <property type="term" value="C:cytoplasm"/>
    <property type="evidence" value="ECO:0007669"/>
    <property type="project" value="TreeGrafter"/>
</dbReference>
<dbReference type="Pfam" id="PF10250">
    <property type="entry name" value="O-FucT"/>
    <property type="match status" value="1"/>
</dbReference>
<organism evidence="14 15">
    <name type="scientific">Aquilegia coerulea</name>
    <name type="common">Rocky mountain columbine</name>
    <dbReference type="NCBI Taxonomy" id="218851"/>
    <lineage>
        <taxon>Eukaryota</taxon>
        <taxon>Viridiplantae</taxon>
        <taxon>Streptophyta</taxon>
        <taxon>Embryophyta</taxon>
        <taxon>Tracheophyta</taxon>
        <taxon>Spermatophyta</taxon>
        <taxon>Magnoliopsida</taxon>
        <taxon>Ranunculales</taxon>
        <taxon>Ranunculaceae</taxon>
        <taxon>Thalictroideae</taxon>
        <taxon>Aquilegia</taxon>
    </lineage>
</organism>
<evidence type="ECO:0000256" key="1">
    <source>
        <dbReference type="ARBA" id="ARBA00004606"/>
    </source>
</evidence>
<dbReference type="GO" id="GO:0016020">
    <property type="term" value="C:membrane"/>
    <property type="evidence" value="ECO:0007669"/>
    <property type="project" value="UniProtKB-SubCell"/>
</dbReference>
<evidence type="ECO:0000256" key="9">
    <source>
        <dbReference type="ARBA" id="ARBA00023136"/>
    </source>
</evidence>
<evidence type="ECO:0000313" key="15">
    <source>
        <dbReference type="Proteomes" id="UP000230069"/>
    </source>
</evidence>
<dbReference type="EMBL" id="KZ305029">
    <property type="protein sequence ID" value="PIA50559.1"/>
    <property type="molecule type" value="Genomic_DNA"/>
</dbReference>
<dbReference type="PIRSF" id="PIRSF009360">
    <property type="entry name" value="UCP009360"/>
    <property type="match status" value="1"/>
</dbReference>
<evidence type="ECO:0000256" key="12">
    <source>
        <dbReference type="ARBA" id="ARBA00023277"/>
    </source>
</evidence>
<keyword evidence="15" id="KW-1185">Reference proteome</keyword>
<protein>
    <recommendedName>
        <fullName evidence="13">O-fucosyltransferase family protein</fullName>
    </recommendedName>
</protein>
<evidence type="ECO:0000256" key="8">
    <source>
        <dbReference type="ARBA" id="ARBA00022989"/>
    </source>
</evidence>
<evidence type="ECO:0000256" key="4">
    <source>
        <dbReference type="ARBA" id="ARBA00022676"/>
    </source>
</evidence>
<evidence type="ECO:0000256" key="7">
    <source>
        <dbReference type="ARBA" id="ARBA00022968"/>
    </source>
</evidence>
<feature type="non-terminal residue" evidence="14">
    <location>
        <position position="1"/>
    </location>
</feature>
<evidence type="ECO:0000256" key="10">
    <source>
        <dbReference type="ARBA" id="ARBA00023180"/>
    </source>
</evidence>
<keyword evidence="11" id="KW-0294">Fucose metabolism</keyword>
<dbReference type="GO" id="GO:0016757">
    <property type="term" value="F:glycosyltransferase activity"/>
    <property type="evidence" value="ECO:0007669"/>
    <property type="project" value="UniProtKB-KW"/>
</dbReference>
<keyword evidence="10" id="KW-0325">Glycoprotein</keyword>
<dbReference type="Proteomes" id="UP000230069">
    <property type="component" value="Unassembled WGS sequence"/>
</dbReference>
<evidence type="ECO:0000313" key="14">
    <source>
        <dbReference type="EMBL" id="PIA50559.1"/>
    </source>
</evidence>
<dbReference type="PANTHER" id="PTHR31741:SF66">
    <property type="entry name" value="O-FUCOSYLTRANSFERASE 20"/>
    <property type="match status" value="1"/>
</dbReference>
<accession>A0A2G5E476</accession>
<keyword evidence="9" id="KW-0472">Membrane</keyword>
<evidence type="ECO:0000256" key="3">
    <source>
        <dbReference type="ARBA" id="ARBA00007737"/>
    </source>
</evidence>
<sequence>LSVFYIGLIPILRCNSEHPQNRNVQGMFHDSGLVESSYVNVSYNVQFSKQQQLVNVSYNEEFWKQPNDLGYRPCLEFSNDYKRIVLNSSNARRRRFLMVVVSGGLNQQKNQIADAVVIARILEAILVVPVLHVDPVWGDESEFSDIFDIGHFKDTLKDDVRVVSTLPASHLRRRPMSISILPSEVDEGWIKNHLVGSLNKYGIVILRAFDSKITKDLNSDLQKLRCKVAFHALKFRTWIEELGEKLAKKMSQGGPYMALHLRLEKDVWVRTGCLPGLGKKADRAIESERTLHPELLKSRTHITARDRYLAGLCPLNAIEITRLLQGLGASNATKIYWAGGNPYEGEKALQPLQSNFPFLYNKWALANEGELVHIKHKSSILAAIDYLVCLKSQVFMANHGGNMARSIQGHRAYLGHKKHITPNKKQLVHLFMNKNKSQDQRKLDQMIKKMHARSLGSPMVRTKKSGRDVIAFPVPECMCTTTREDLHTSST</sequence>
<comment type="pathway">
    <text evidence="2">Glycan metabolism.</text>
</comment>
<comment type="similarity">
    <text evidence="3">Belongs to the glycosyltransferase GT106 family.</text>
</comment>
<dbReference type="InParanoid" id="A0A2G5E476"/>
<dbReference type="PANTHER" id="PTHR31741">
    <property type="entry name" value="OS02G0726500 PROTEIN-RELATED"/>
    <property type="match status" value="1"/>
</dbReference>
<comment type="subcellular location">
    <subcellularLocation>
        <location evidence="1">Membrane</location>
        <topology evidence="1">Single-pass type II membrane protein</topology>
    </subcellularLocation>
</comment>
<dbReference type="Gene3D" id="3.40.50.11350">
    <property type="match status" value="1"/>
</dbReference>
<keyword evidence="7" id="KW-0735">Signal-anchor</keyword>
<keyword evidence="8" id="KW-1133">Transmembrane helix</keyword>
<evidence type="ECO:0000256" key="13">
    <source>
        <dbReference type="ARBA" id="ARBA00030350"/>
    </source>
</evidence>
<dbReference type="AlphaFoldDB" id="A0A2G5E476"/>
<dbReference type="OrthoDB" id="737315at2759"/>
<dbReference type="InterPro" id="IPR024709">
    <property type="entry name" value="FucosylTrfase_pln"/>
</dbReference>
<proteinExistence type="inferred from homology"/>
<evidence type="ECO:0000256" key="6">
    <source>
        <dbReference type="ARBA" id="ARBA00022692"/>
    </source>
</evidence>
<evidence type="ECO:0000256" key="5">
    <source>
        <dbReference type="ARBA" id="ARBA00022679"/>
    </source>
</evidence>
<name>A0A2G5E476_AQUCA</name>
<keyword evidence="6" id="KW-0812">Transmembrane</keyword>
<reference evidence="14 15" key="1">
    <citation type="submission" date="2017-09" db="EMBL/GenBank/DDBJ databases">
        <title>WGS assembly of Aquilegia coerulea Goldsmith.</title>
        <authorList>
            <person name="Hodges S."/>
            <person name="Kramer E."/>
            <person name="Nordborg M."/>
            <person name="Tomkins J."/>
            <person name="Borevitz J."/>
            <person name="Derieg N."/>
            <person name="Yan J."/>
            <person name="Mihaltcheva S."/>
            <person name="Hayes R.D."/>
            <person name="Rokhsar D."/>
        </authorList>
    </citation>
    <scope>NUCLEOTIDE SEQUENCE [LARGE SCALE GENOMIC DNA]</scope>
    <source>
        <strain evidence="15">cv. Goldsmith</strain>
    </source>
</reference>
<dbReference type="STRING" id="218851.A0A2G5E476"/>
<dbReference type="InterPro" id="IPR019378">
    <property type="entry name" value="GDP-Fuc_O-FucTrfase"/>
</dbReference>
<dbReference type="CDD" id="cd11299">
    <property type="entry name" value="O-FucT_plant"/>
    <property type="match status" value="1"/>
</dbReference>
<keyword evidence="5" id="KW-0808">Transferase</keyword>
<evidence type="ECO:0000256" key="11">
    <source>
        <dbReference type="ARBA" id="ARBA00023253"/>
    </source>
</evidence>
<evidence type="ECO:0000256" key="2">
    <source>
        <dbReference type="ARBA" id="ARBA00004881"/>
    </source>
</evidence>
<keyword evidence="4" id="KW-0328">Glycosyltransferase</keyword>
<keyword evidence="12" id="KW-0119">Carbohydrate metabolism</keyword>
<dbReference type="GO" id="GO:0006004">
    <property type="term" value="P:fucose metabolic process"/>
    <property type="evidence" value="ECO:0007669"/>
    <property type="project" value="UniProtKB-KW"/>
</dbReference>
<gene>
    <name evidence="14" type="ORF">AQUCO_01200027v1</name>
</gene>